<dbReference type="Gene3D" id="3.30.2090.10">
    <property type="entry name" value="Multidrug efflux transporter AcrB TolC docking domain, DN and DC subdomains"/>
    <property type="match status" value="2"/>
</dbReference>
<feature type="transmembrane region" description="Helical" evidence="9">
    <location>
        <begin position="471"/>
        <end position="494"/>
    </location>
</feature>
<dbReference type="Gene3D" id="3.30.70.1430">
    <property type="entry name" value="Multidrug efflux transporter AcrB pore domain"/>
    <property type="match status" value="2"/>
</dbReference>
<evidence type="ECO:0000256" key="7">
    <source>
        <dbReference type="ARBA" id="ARBA00022989"/>
    </source>
</evidence>
<evidence type="ECO:0000313" key="12">
    <source>
        <dbReference type="Proteomes" id="UP000763641"/>
    </source>
</evidence>
<dbReference type="PRINTS" id="PR00702">
    <property type="entry name" value="ACRIFLAVINRP"/>
</dbReference>
<dbReference type="InterPro" id="IPR027463">
    <property type="entry name" value="AcrB_DN_DC_subdom"/>
</dbReference>
<organism evidence="11 12">
    <name type="scientific">Sphingomonas longa</name>
    <dbReference type="NCBI Taxonomy" id="2778730"/>
    <lineage>
        <taxon>Bacteria</taxon>
        <taxon>Pseudomonadati</taxon>
        <taxon>Pseudomonadota</taxon>
        <taxon>Alphaproteobacteria</taxon>
        <taxon>Sphingomonadales</taxon>
        <taxon>Sphingomonadaceae</taxon>
        <taxon>Sphingomonas</taxon>
    </lineage>
</organism>
<comment type="subcellular location">
    <subcellularLocation>
        <location evidence="1 9">Cell inner membrane</location>
        <topology evidence="1 9">Multi-pass membrane protein</topology>
    </subcellularLocation>
</comment>
<keyword evidence="6 9" id="KW-0812">Transmembrane</keyword>
<feature type="transmembrane region" description="Helical" evidence="9">
    <location>
        <begin position="943"/>
        <end position="964"/>
    </location>
</feature>
<keyword evidence="7 9" id="KW-1133">Transmembrane helix</keyword>
<evidence type="ECO:0000256" key="4">
    <source>
        <dbReference type="ARBA" id="ARBA00022475"/>
    </source>
</evidence>
<evidence type="ECO:0000256" key="6">
    <source>
        <dbReference type="ARBA" id="ARBA00022692"/>
    </source>
</evidence>
<dbReference type="NCBIfam" id="TIGR00915">
    <property type="entry name" value="2A0602"/>
    <property type="match status" value="1"/>
</dbReference>
<feature type="region of interest" description="Disordered" evidence="10">
    <location>
        <begin position="1057"/>
        <end position="1101"/>
    </location>
</feature>
<evidence type="ECO:0000256" key="5">
    <source>
        <dbReference type="ARBA" id="ARBA00022519"/>
    </source>
</evidence>
<name>A0ABS2D5T1_9SPHN</name>
<comment type="caution">
    <text evidence="11">The sequence shown here is derived from an EMBL/GenBank/DDBJ whole genome shotgun (WGS) entry which is preliminary data.</text>
</comment>
<dbReference type="Proteomes" id="UP000763641">
    <property type="component" value="Unassembled WGS sequence"/>
</dbReference>
<dbReference type="Gene3D" id="3.30.70.1440">
    <property type="entry name" value="Multidrug efflux transporter AcrB pore domain"/>
    <property type="match status" value="1"/>
</dbReference>
<dbReference type="SUPFAM" id="SSF82693">
    <property type="entry name" value="Multidrug efflux transporter AcrB pore domain, PN1, PN2, PC1 and PC2 subdomains"/>
    <property type="match status" value="4"/>
</dbReference>
<feature type="transmembrane region" description="Helical" evidence="9">
    <location>
        <begin position="992"/>
        <end position="1012"/>
    </location>
</feature>
<evidence type="ECO:0000256" key="8">
    <source>
        <dbReference type="ARBA" id="ARBA00023136"/>
    </source>
</evidence>
<dbReference type="Pfam" id="PF00873">
    <property type="entry name" value="ACR_tran"/>
    <property type="match status" value="1"/>
</dbReference>
<accession>A0ABS2D5T1</accession>
<dbReference type="NCBIfam" id="NF000282">
    <property type="entry name" value="RND_permease_1"/>
    <property type="match status" value="1"/>
</dbReference>
<feature type="transmembrane region" description="Helical" evidence="9">
    <location>
        <begin position="12"/>
        <end position="33"/>
    </location>
</feature>
<sequence>MSRIFIDRPIFAWVIAIIIMLGGAGAILGLPIAQYPDVAPPQVSIRATYPGANAQTLQNAVTQVVEQTLTGIDGLLYFQSSSSSRGQVTITCTFDKSVDPDIAQVQVQNQVQQALARLPQQVQQQGLIVRKSNPDFLLIAAVYDSTDRSTNRDVSDYLTSTLQDPLGRTAGVGDTNVFGSQYAMRIWLDPNKLNSFQLIPADVVAAVQAQNTEVAAGEIGGQPSSDKQYLNAVVTAQSRLQTPEQFRNIILKTTTNGAAVRVSDVGWVELGAENYAARSRINQHPGAGIAVLLAPGADALKTAELVKAQVEAAAKNFPPGYEYTFVNDSTEFIKLSIEEVVKTLIEAVILVVIVMFVFLQSWRATLIPTIAVPVVLLGTFGVFYLAGFSINTLTLFGLVLAIGLLVDDAIVVVENVERLLEENPEMSPREATIQSMDEITVALVAIALVLSAVFLPMAFFGGSTGVIYRQFSLTIVSAMVLSVVVALVLSPALTTTLLKQKHAKDENGDPIEGGWLGRKYPKVAHFFARARDNFNNWFDRTSDRYVDAIKKIIAAKWLWLGMYAGVVVLLAVLFMRMPTGFLPTEDQGIAIVQFQLPPGSTQNRTFEVQKEVENYFVKNEGSNVATAFSVSGIGGGGAPGGQNTGLGFVALKDWSLREGKDNSADAITQRASAAFAGLRDAQVYALVPPAVRGLGQSNGFTIELQNTSGMSLAKFEEARDKLLAAASGEPTLAGVRLTELPDVPNVKVNVDPQKLSTLGLTQTTVNSTLSTAWGGQYVNDFLDRGRVKRVFVQGDAPFRSKPEDINQWFVRGANGQMAPFSSFATTTWEKAPVSLSRFNGIQSFEFQGSAAPGQSSGQALETMRRLAGQIPGTSVALAGLSFQEDVSSGQAPILYGLSILVVFLCLAALYESWSIPFAVLLIIPLGLIGAIAFVTLRGLTNDVYLQIGLLTTMGLAAKNAILMIEFAEQAERKGARVIDAALQAAKIRLRPILMTSFAFIFGVLPLAISTGAGANSRIAIGTAVIGGMLSATFLAIFYIPLFFVLVRRGVRDGIAKLRGRPTGFQGDDGHGRDGHGRDGDDDDGEPYGPPEVQGPHRPEPA</sequence>
<keyword evidence="5 9" id="KW-0997">Cell inner membrane</keyword>
<keyword evidence="3 9" id="KW-0813">Transport</keyword>
<feature type="transmembrane region" description="Helical" evidence="9">
    <location>
        <begin position="340"/>
        <end position="359"/>
    </location>
</feature>
<evidence type="ECO:0000256" key="10">
    <source>
        <dbReference type="SAM" id="MobiDB-lite"/>
    </source>
</evidence>
<keyword evidence="12" id="KW-1185">Reference proteome</keyword>
<keyword evidence="8 9" id="KW-0472">Membrane</keyword>
<dbReference type="EMBL" id="JAFEMC010000002">
    <property type="protein sequence ID" value="MBM6576277.1"/>
    <property type="molecule type" value="Genomic_DNA"/>
</dbReference>
<dbReference type="SUPFAM" id="SSF82866">
    <property type="entry name" value="Multidrug efflux transporter AcrB transmembrane domain"/>
    <property type="match status" value="2"/>
</dbReference>
<feature type="transmembrane region" description="Helical" evidence="9">
    <location>
        <begin position="439"/>
        <end position="459"/>
    </location>
</feature>
<proteinExistence type="inferred from homology"/>
<evidence type="ECO:0000256" key="9">
    <source>
        <dbReference type="RuleBase" id="RU364070"/>
    </source>
</evidence>
<feature type="transmembrane region" description="Helical" evidence="9">
    <location>
        <begin position="366"/>
        <end position="387"/>
    </location>
</feature>
<feature type="transmembrane region" description="Helical" evidence="9">
    <location>
        <begin position="557"/>
        <end position="575"/>
    </location>
</feature>
<evidence type="ECO:0000256" key="1">
    <source>
        <dbReference type="ARBA" id="ARBA00004429"/>
    </source>
</evidence>
<reference evidence="11 12" key="1">
    <citation type="submission" date="2020-12" db="EMBL/GenBank/DDBJ databases">
        <title>Sphingomonas sp.</title>
        <authorList>
            <person name="Kim M.K."/>
        </authorList>
    </citation>
    <scope>NUCLEOTIDE SEQUENCE [LARGE SCALE GENOMIC DNA]</scope>
    <source>
        <strain evidence="11 12">BT552</strain>
    </source>
</reference>
<dbReference type="PANTHER" id="PTHR32063">
    <property type="match status" value="1"/>
</dbReference>
<dbReference type="PANTHER" id="PTHR32063:SF32">
    <property type="entry name" value="AMINOGLYCOSIDE EFFLUX PUMP-RELATED"/>
    <property type="match status" value="1"/>
</dbReference>
<comment type="similarity">
    <text evidence="2 9">Belongs to the resistance-nodulation-cell division (RND) (TC 2.A.6) family.</text>
</comment>
<dbReference type="InterPro" id="IPR001036">
    <property type="entry name" value="Acrflvin-R"/>
</dbReference>
<evidence type="ECO:0000256" key="2">
    <source>
        <dbReference type="ARBA" id="ARBA00010942"/>
    </source>
</evidence>
<evidence type="ECO:0000256" key="3">
    <source>
        <dbReference type="ARBA" id="ARBA00022448"/>
    </source>
</evidence>
<dbReference type="Gene3D" id="1.20.1640.10">
    <property type="entry name" value="Multidrug efflux transporter AcrB transmembrane domain"/>
    <property type="match status" value="2"/>
</dbReference>
<feature type="transmembrane region" description="Helical" evidence="9">
    <location>
        <begin position="917"/>
        <end position="937"/>
    </location>
</feature>
<dbReference type="Gene3D" id="3.30.70.1320">
    <property type="entry name" value="Multidrug efflux transporter AcrB pore domain like"/>
    <property type="match status" value="1"/>
</dbReference>
<comment type="caution">
    <text evidence="9">Lacks conserved residue(s) required for the propagation of feature annotation.</text>
</comment>
<gene>
    <name evidence="11" type="ORF">ILT43_07825</name>
</gene>
<protein>
    <recommendedName>
        <fullName evidence="9">Efflux pump membrane transporter</fullName>
    </recommendedName>
</protein>
<feature type="transmembrane region" description="Helical" evidence="9">
    <location>
        <begin position="1018"/>
        <end position="1046"/>
    </location>
</feature>
<dbReference type="InterPro" id="IPR004764">
    <property type="entry name" value="MdtF-like"/>
</dbReference>
<evidence type="ECO:0000313" key="11">
    <source>
        <dbReference type="EMBL" id="MBM6576277.1"/>
    </source>
</evidence>
<keyword evidence="4" id="KW-1003">Cell membrane</keyword>
<dbReference type="SUPFAM" id="SSF82714">
    <property type="entry name" value="Multidrug efflux transporter AcrB TolC docking domain, DN and DC subdomains"/>
    <property type="match status" value="2"/>
</dbReference>
<feature type="compositionally biased region" description="Basic and acidic residues" evidence="10">
    <location>
        <begin position="1067"/>
        <end position="1078"/>
    </location>
</feature>
<feature type="transmembrane region" description="Helical" evidence="9">
    <location>
        <begin position="893"/>
        <end position="910"/>
    </location>
</feature>